<comment type="caution">
    <text evidence="2">The sequence shown here is derived from an EMBL/GenBank/DDBJ whole genome shotgun (WGS) entry which is preliminary data.</text>
</comment>
<name>A0A016TA04_9BILA</name>
<feature type="compositionally biased region" description="Basic and acidic residues" evidence="1">
    <location>
        <begin position="37"/>
        <end position="49"/>
    </location>
</feature>
<dbReference type="OrthoDB" id="5856833at2759"/>
<accession>A0A016TA04</accession>
<feature type="compositionally biased region" description="Polar residues" evidence="1">
    <location>
        <begin position="26"/>
        <end position="35"/>
    </location>
</feature>
<dbReference type="AlphaFoldDB" id="A0A016TA04"/>
<proteinExistence type="predicted"/>
<evidence type="ECO:0000313" key="2">
    <source>
        <dbReference type="EMBL" id="EYB99502.1"/>
    </source>
</evidence>
<gene>
    <name evidence="2" type="primary">Acey_s0122.g1084</name>
    <name evidence="2" type="ORF">Y032_0122g1084</name>
</gene>
<evidence type="ECO:0000256" key="1">
    <source>
        <dbReference type="SAM" id="MobiDB-lite"/>
    </source>
</evidence>
<evidence type="ECO:0000313" key="3">
    <source>
        <dbReference type="Proteomes" id="UP000024635"/>
    </source>
</evidence>
<reference evidence="3" key="1">
    <citation type="journal article" date="2015" name="Nat. Genet.">
        <title>The genome and transcriptome of the zoonotic hookworm Ancylostoma ceylanicum identify infection-specific gene families.</title>
        <authorList>
            <person name="Schwarz E.M."/>
            <person name="Hu Y."/>
            <person name="Antoshechkin I."/>
            <person name="Miller M.M."/>
            <person name="Sternberg P.W."/>
            <person name="Aroian R.V."/>
        </authorList>
    </citation>
    <scope>NUCLEOTIDE SEQUENCE</scope>
    <source>
        <strain evidence="3">HY135</strain>
    </source>
</reference>
<sequence>MLIAKHFHAFTSDFLPVNVAFSQANPSNDAMQVGTSRDVDDPAHFKDEPQTSEQEPVETKPAAPLLRDEVCLESIKMALERLPTNTRDRAYVDILRYVYTTIFDKYLLSELDLPEQ</sequence>
<organism evidence="2 3">
    <name type="scientific">Ancylostoma ceylanicum</name>
    <dbReference type="NCBI Taxonomy" id="53326"/>
    <lineage>
        <taxon>Eukaryota</taxon>
        <taxon>Metazoa</taxon>
        <taxon>Ecdysozoa</taxon>
        <taxon>Nematoda</taxon>
        <taxon>Chromadorea</taxon>
        <taxon>Rhabditida</taxon>
        <taxon>Rhabditina</taxon>
        <taxon>Rhabditomorpha</taxon>
        <taxon>Strongyloidea</taxon>
        <taxon>Ancylostomatidae</taxon>
        <taxon>Ancylostomatinae</taxon>
        <taxon>Ancylostoma</taxon>
    </lineage>
</organism>
<dbReference type="Proteomes" id="UP000024635">
    <property type="component" value="Unassembled WGS sequence"/>
</dbReference>
<dbReference type="EMBL" id="JARK01001458">
    <property type="protein sequence ID" value="EYB99502.1"/>
    <property type="molecule type" value="Genomic_DNA"/>
</dbReference>
<keyword evidence="3" id="KW-1185">Reference proteome</keyword>
<protein>
    <submittedName>
        <fullName evidence="2">Uncharacterized protein</fullName>
    </submittedName>
</protein>
<feature type="region of interest" description="Disordered" evidence="1">
    <location>
        <begin position="26"/>
        <end position="63"/>
    </location>
</feature>